<proteinExistence type="predicted"/>
<dbReference type="VEuPathDB" id="VectorBase:ISCI005011"/>
<dbReference type="AlphaFoldDB" id="B7PFQ2"/>
<dbReference type="Proteomes" id="UP000001555">
    <property type="component" value="Unassembled WGS sequence"/>
</dbReference>
<evidence type="ECO:0000313" key="2">
    <source>
        <dbReference type="EnsemblMetazoa" id="ISCW005011-PA"/>
    </source>
</evidence>
<dbReference type="InParanoid" id="B7PFQ2"/>
<dbReference type="EMBL" id="DS703671">
    <property type="protein sequence ID" value="EEC05424.1"/>
    <property type="molecule type" value="Genomic_DNA"/>
</dbReference>
<name>B7PFQ2_IXOSC</name>
<reference evidence="2" key="2">
    <citation type="submission" date="2020-05" db="UniProtKB">
        <authorList>
            <consortium name="EnsemblMetazoa"/>
        </authorList>
    </citation>
    <scope>IDENTIFICATION</scope>
    <source>
        <strain evidence="2">wikel</strain>
    </source>
</reference>
<dbReference type="PaxDb" id="6945-B7PFQ2"/>
<reference evidence="1 3" key="1">
    <citation type="submission" date="2008-03" db="EMBL/GenBank/DDBJ databases">
        <title>Annotation of Ixodes scapularis.</title>
        <authorList>
            <consortium name="Ixodes scapularis Genome Project Consortium"/>
            <person name="Caler E."/>
            <person name="Hannick L.I."/>
            <person name="Bidwell S."/>
            <person name="Joardar V."/>
            <person name="Thiagarajan M."/>
            <person name="Amedeo P."/>
            <person name="Galinsky K.J."/>
            <person name="Schobel S."/>
            <person name="Inman J."/>
            <person name="Hostetler J."/>
            <person name="Miller J."/>
            <person name="Hammond M."/>
            <person name="Megy K."/>
            <person name="Lawson D."/>
            <person name="Kodira C."/>
            <person name="Sutton G."/>
            <person name="Meyer J."/>
            <person name="Hill C.A."/>
            <person name="Birren B."/>
            <person name="Nene V."/>
            <person name="Collins F."/>
            <person name="Alarcon-Chaidez F."/>
            <person name="Wikel S."/>
            <person name="Strausberg R."/>
        </authorList>
    </citation>
    <scope>NUCLEOTIDE SEQUENCE [LARGE SCALE GENOMIC DNA]</scope>
    <source>
        <strain evidence="3">Wikel</strain>
        <strain evidence="1">Wikel colony</strain>
    </source>
</reference>
<evidence type="ECO:0000313" key="3">
    <source>
        <dbReference type="Proteomes" id="UP000001555"/>
    </source>
</evidence>
<dbReference type="HOGENOM" id="CLU_2402081_0_0_1"/>
<accession>B7PFQ2</accession>
<dbReference type="EnsemblMetazoa" id="ISCW005011-RA">
    <property type="protein sequence ID" value="ISCW005011-PA"/>
    <property type="gene ID" value="ISCW005011"/>
</dbReference>
<keyword evidence="3" id="KW-1185">Reference proteome</keyword>
<sequence length="93" mass="10073">MILCTKTAGVSHAETYLTRWLQVLRVAEDGRRAGSRKGETNVYSIEEPATSGGPCTMAAVPSYKRNAAATRLPNLRWNACPTPTDPQGPVQQT</sequence>
<dbReference type="EMBL" id="ABJB010145105">
    <property type="status" value="NOT_ANNOTATED_CDS"/>
    <property type="molecule type" value="Genomic_DNA"/>
</dbReference>
<organism>
    <name type="scientific">Ixodes scapularis</name>
    <name type="common">Black-legged tick</name>
    <name type="synonym">Deer tick</name>
    <dbReference type="NCBI Taxonomy" id="6945"/>
    <lineage>
        <taxon>Eukaryota</taxon>
        <taxon>Metazoa</taxon>
        <taxon>Ecdysozoa</taxon>
        <taxon>Arthropoda</taxon>
        <taxon>Chelicerata</taxon>
        <taxon>Arachnida</taxon>
        <taxon>Acari</taxon>
        <taxon>Parasitiformes</taxon>
        <taxon>Ixodida</taxon>
        <taxon>Ixodoidea</taxon>
        <taxon>Ixodidae</taxon>
        <taxon>Ixodinae</taxon>
        <taxon>Ixodes</taxon>
    </lineage>
</organism>
<gene>
    <name evidence="1" type="ORF">IscW_ISCW005011</name>
</gene>
<protein>
    <submittedName>
        <fullName evidence="1 2">Uncharacterized protein</fullName>
    </submittedName>
</protein>
<dbReference type="VEuPathDB" id="VectorBase:ISCW005011"/>
<evidence type="ECO:0000313" key="1">
    <source>
        <dbReference type="EMBL" id="EEC05424.1"/>
    </source>
</evidence>